<organism evidence="2 3">
    <name type="scientific">Labrys wisconsinensis</name>
    <dbReference type="NCBI Taxonomy" id="425677"/>
    <lineage>
        <taxon>Bacteria</taxon>
        <taxon>Pseudomonadati</taxon>
        <taxon>Pseudomonadota</taxon>
        <taxon>Alphaproteobacteria</taxon>
        <taxon>Hyphomicrobiales</taxon>
        <taxon>Xanthobacteraceae</taxon>
        <taxon>Labrys</taxon>
    </lineage>
</organism>
<proteinExistence type="predicted"/>
<evidence type="ECO:0000313" key="3">
    <source>
        <dbReference type="Proteomes" id="UP001242480"/>
    </source>
</evidence>
<dbReference type="RefSeq" id="WP_307270723.1">
    <property type="nucleotide sequence ID" value="NZ_JAUSVX010000002.1"/>
</dbReference>
<keyword evidence="3" id="KW-1185">Reference proteome</keyword>
<evidence type="ECO:0000256" key="1">
    <source>
        <dbReference type="SAM" id="SignalP"/>
    </source>
</evidence>
<evidence type="ECO:0000313" key="2">
    <source>
        <dbReference type="EMBL" id="MDQ0468904.1"/>
    </source>
</evidence>
<feature type="signal peptide" evidence="1">
    <location>
        <begin position="1"/>
        <end position="21"/>
    </location>
</feature>
<dbReference type="EMBL" id="JAUSVX010000002">
    <property type="protein sequence ID" value="MDQ0468904.1"/>
    <property type="molecule type" value="Genomic_DNA"/>
</dbReference>
<feature type="chain" id="PRO_5046865151" evidence="1">
    <location>
        <begin position="22"/>
        <end position="118"/>
    </location>
</feature>
<gene>
    <name evidence="2" type="ORF">QO011_001904</name>
</gene>
<comment type="caution">
    <text evidence="2">The sequence shown here is derived from an EMBL/GenBank/DDBJ whole genome shotgun (WGS) entry which is preliminary data.</text>
</comment>
<keyword evidence="1" id="KW-0732">Signal</keyword>
<name>A0ABU0J3U1_9HYPH</name>
<accession>A0ABU0J3U1</accession>
<protein>
    <submittedName>
        <fullName evidence="2">Uncharacterized protein</fullName>
    </submittedName>
</protein>
<dbReference type="Proteomes" id="UP001242480">
    <property type="component" value="Unassembled WGS sequence"/>
</dbReference>
<sequence length="118" mass="12162">MKRTITAAFIALALSAGSAWADPSGSYNVEGANPGGEGAYKGTAVVSKNGDTFQVVWKIGEQTYTGTAIGNDDFLAVGYDAGGGSPGIAAFARKGSGWEGVWTYFGKDKIGVEKWSAE</sequence>
<reference evidence="2 3" key="1">
    <citation type="submission" date="2023-07" db="EMBL/GenBank/DDBJ databases">
        <title>Genomic Encyclopedia of Type Strains, Phase IV (KMG-IV): sequencing the most valuable type-strain genomes for metagenomic binning, comparative biology and taxonomic classification.</title>
        <authorList>
            <person name="Goeker M."/>
        </authorList>
    </citation>
    <scope>NUCLEOTIDE SEQUENCE [LARGE SCALE GENOMIC DNA]</scope>
    <source>
        <strain evidence="2 3">DSM 19619</strain>
    </source>
</reference>